<feature type="region of interest" description="Disordered" evidence="1">
    <location>
        <begin position="384"/>
        <end position="452"/>
    </location>
</feature>
<protein>
    <recommendedName>
        <fullName evidence="2">DUF4211 domain-containing protein</fullName>
    </recommendedName>
</protein>
<dbReference type="PRINTS" id="PR01217">
    <property type="entry name" value="PRICHEXTENSN"/>
</dbReference>
<feature type="compositionally biased region" description="Basic and acidic residues" evidence="1">
    <location>
        <begin position="641"/>
        <end position="664"/>
    </location>
</feature>
<feature type="compositionally biased region" description="Low complexity" evidence="1">
    <location>
        <begin position="1164"/>
        <end position="1180"/>
    </location>
</feature>
<dbReference type="PANTHER" id="PTHR14709:SF1">
    <property type="entry name" value="PROLINE-RICH PROTEIN 12"/>
    <property type="match status" value="1"/>
</dbReference>
<evidence type="ECO:0000259" key="2">
    <source>
        <dbReference type="Pfam" id="PF13926"/>
    </source>
</evidence>
<feature type="compositionally biased region" description="Pro residues" evidence="1">
    <location>
        <begin position="581"/>
        <end position="590"/>
    </location>
</feature>
<feature type="compositionally biased region" description="Low complexity" evidence="1">
    <location>
        <begin position="397"/>
        <end position="408"/>
    </location>
</feature>
<name>A0AAV9SIH0_9TELE</name>
<feature type="compositionally biased region" description="Basic and acidic residues" evidence="1">
    <location>
        <begin position="527"/>
        <end position="537"/>
    </location>
</feature>
<dbReference type="Pfam" id="PF13926">
    <property type="entry name" value="DUF4211"/>
    <property type="match status" value="1"/>
</dbReference>
<feature type="compositionally biased region" description="Basic and acidic residues" evidence="1">
    <location>
        <begin position="1003"/>
        <end position="1156"/>
    </location>
</feature>
<sequence length="1379" mass="152301">MEDMFCAEDYKSSCGGGAGPGQEEMNESHPGQEGMDSMKAGQNAGGAAGSSGPGYDMMGHHGGDQAYEPYCHGLEEPSNNTMTLDLDSLKTHELPSTVNTEQLGLIQSQPPAMGMGSNTAGPNNAGAKLSSGPGGTGSGTGSGGLQSPIFCSSRPKKLLKSSSFHLLKERRDPNTLPKKSYAQEYEFEDDEDKADQPADIRLNSRRLPDLLPDLVSSCRKGGGGSLSPLMGDIDFYHSSGYSSMGSHSILPPDGPKKRGRKPTRPKREGPPRPRGRPRIRPMPEPYTPRGMMGEMGGSTVGGGFSVEGRGRGRGRGSRGRGGRREDMYMEMSGKEQDQMHSHHLQQQSQQLHHQPQQQQQEPIPPLKIKLPVGTLSSCDALLRTDSLSGTDPALSDGSVGSAPSLGLSPGPPCSTESTRSQDKNKQKSQMISEGVDEEGLDERGDEKDSETKAGFVASFLDFLKTGKRPPGLDISPGMEHDNGETSPCKAGGLRALSPAPPPPPPPPPFGDSEGNGGLALGNCSSPKRLEDELKRNLETLPSFSSDEEDSVGKNQDLQKSISSAISALYDTPQLTSNIQAPLPPPPPQPQTQPIQAPLTPTMQPPALSPQPSVQTTHSQPESDEPDVLPPEDGDMEEGKEEENKEERSTGGEEDRDLTEERELQLETLGVPKLDAHLPEIPPEPATPEQPSVPPSPASSSSPSHSPLPPLSLPSPQPPQDEQLEDSQQLSPAAPRTPSPPPPPEPATIPQPTTPPPASPPPPSSAQKESPMPSPESPASPEEPPAPKITSLHLAQKQEDAAIVGESEDDESESGGEGIFRERDEFVVRVEDIRTLKLALQTGREPPPIWRVQKALLQKFSPEIKDGQRQFCATSNYLGYFGDAKRRYQRIYVKFLENVNKKDYVRVCSRRPWRRAAPGLRRQSLPRMASPPATQGPPPPPRVAEKEEQVTPPFPREQKEKTAKTAMTTEHQEKKEVAAAVPKAKEKESEKERERVKRVQMQQEKAEKRLQMQQEKAEKRLQMQQEKAEKRAQTQQEKAEKRVQQQQEKVEKRTQLQQEKVEKRTQLQQEKVEKRTQPQQEKAEKRIHPHQEKAEKRIHPHQEKAERRIQQQQEKVEKRVGAAERGRVKEDKKTEKKEKEKAERPSKSTKVKAEPPPKKRKKWLNVPSSVPSSSDSNSSDEAASENEMPVKGGVNNRAMREMFRSYVEMLVSTALDPDMIQALEDTDDELYLPPMRKIDSILSEQKRRLLRKVSMSSQHQDVMHAYPQMIADSLDTGVVRVRLTGDAYNRKTLNRVKKSLPKPQDLKLSSETYRIYSLYHSLHHYKYHTFLQCKKETNTIEQAAEDPGQEEVVQQCMANQSWLDTLFSSFIELLTLGTKA</sequence>
<feature type="compositionally biased region" description="Gly residues" evidence="1">
    <location>
        <begin position="132"/>
        <end position="144"/>
    </location>
</feature>
<evidence type="ECO:0000313" key="4">
    <source>
        <dbReference type="Proteomes" id="UP001311232"/>
    </source>
</evidence>
<feature type="compositionally biased region" description="Gly residues" evidence="1">
    <location>
        <begin position="43"/>
        <end position="52"/>
    </location>
</feature>
<keyword evidence="4" id="KW-1185">Reference proteome</keyword>
<feature type="compositionally biased region" description="Pro residues" evidence="1">
    <location>
        <begin position="771"/>
        <end position="786"/>
    </location>
</feature>
<dbReference type="Proteomes" id="UP001311232">
    <property type="component" value="Unassembled WGS sequence"/>
</dbReference>
<feature type="region of interest" description="Disordered" evidence="1">
    <location>
        <begin position="1"/>
        <end position="61"/>
    </location>
</feature>
<feature type="region of interest" description="Disordered" evidence="1">
    <location>
        <begin position="219"/>
        <end position="370"/>
    </location>
</feature>
<feature type="compositionally biased region" description="Pro residues" evidence="1">
    <location>
        <begin position="498"/>
        <end position="509"/>
    </location>
</feature>
<feature type="compositionally biased region" description="Pro residues" evidence="1">
    <location>
        <begin position="679"/>
        <end position="696"/>
    </location>
</feature>
<comment type="caution">
    <text evidence="3">The sequence shown here is derived from an EMBL/GenBank/DDBJ whole genome shotgun (WGS) entry which is preliminary data.</text>
</comment>
<feature type="compositionally biased region" description="Basic residues" evidence="1">
    <location>
        <begin position="311"/>
        <end position="321"/>
    </location>
</feature>
<feature type="compositionally biased region" description="Acidic residues" evidence="1">
    <location>
        <begin position="621"/>
        <end position="640"/>
    </location>
</feature>
<accession>A0AAV9SIH0</accession>
<feature type="compositionally biased region" description="Low complexity" evidence="1">
    <location>
        <begin position="236"/>
        <end position="248"/>
    </location>
</feature>
<feature type="region of interest" description="Disordered" evidence="1">
    <location>
        <begin position="109"/>
        <end position="207"/>
    </location>
</feature>
<feature type="compositionally biased region" description="Low complexity" evidence="1">
    <location>
        <begin position="591"/>
        <end position="600"/>
    </location>
</feature>
<feature type="compositionally biased region" description="Basic and acidic residues" evidence="1">
    <location>
        <begin position="969"/>
        <end position="996"/>
    </location>
</feature>
<dbReference type="InterPro" id="IPR052466">
    <property type="entry name" value="DNA_MethProtect_Complex"/>
</dbReference>
<organism evidence="3 4">
    <name type="scientific">Crenichthys baileyi</name>
    <name type="common">White River springfish</name>
    <dbReference type="NCBI Taxonomy" id="28760"/>
    <lineage>
        <taxon>Eukaryota</taxon>
        <taxon>Metazoa</taxon>
        <taxon>Chordata</taxon>
        <taxon>Craniata</taxon>
        <taxon>Vertebrata</taxon>
        <taxon>Euteleostomi</taxon>
        <taxon>Actinopterygii</taxon>
        <taxon>Neopterygii</taxon>
        <taxon>Teleostei</taxon>
        <taxon>Neoteleostei</taxon>
        <taxon>Acanthomorphata</taxon>
        <taxon>Ovalentaria</taxon>
        <taxon>Atherinomorphae</taxon>
        <taxon>Cyprinodontiformes</taxon>
        <taxon>Goodeidae</taxon>
        <taxon>Crenichthys</taxon>
    </lineage>
</organism>
<feature type="compositionally biased region" description="Basic and acidic residues" evidence="1">
    <location>
        <begin position="441"/>
        <end position="451"/>
    </location>
</feature>
<feature type="compositionally biased region" description="Pro residues" evidence="1">
    <location>
        <begin position="705"/>
        <end position="718"/>
    </location>
</feature>
<feature type="domain" description="DUF4211" evidence="2">
    <location>
        <begin position="1180"/>
        <end position="1278"/>
    </location>
</feature>
<feature type="compositionally biased region" description="Gly residues" evidence="1">
    <location>
        <begin position="293"/>
        <end position="305"/>
    </location>
</feature>
<feature type="compositionally biased region" description="Basic and acidic residues" evidence="1">
    <location>
        <begin position="322"/>
        <end position="340"/>
    </location>
</feature>
<dbReference type="InterPro" id="IPR025451">
    <property type="entry name" value="DUF4211"/>
</dbReference>
<feature type="region of interest" description="Disordered" evidence="1">
    <location>
        <begin position="572"/>
        <end position="819"/>
    </location>
</feature>
<gene>
    <name evidence="3" type="ORF">CRENBAI_018215</name>
</gene>
<dbReference type="PANTHER" id="PTHR14709">
    <property type="entry name" value="GLUTAMINE AND SERINE-RICH PROTEIN 1-RELATED"/>
    <property type="match status" value="1"/>
</dbReference>
<feature type="compositionally biased region" description="Low complexity" evidence="1">
    <location>
        <begin position="344"/>
        <end position="360"/>
    </location>
</feature>
<feature type="region of interest" description="Disordered" evidence="1">
    <location>
        <begin position="464"/>
        <end position="557"/>
    </location>
</feature>
<feature type="compositionally biased region" description="Polar residues" evidence="1">
    <location>
        <begin position="109"/>
        <end position="122"/>
    </location>
</feature>
<feature type="region of interest" description="Disordered" evidence="1">
    <location>
        <begin position="915"/>
        <end position="1192"/>
    </location>
</feature>
<evidence type="ECO:0000256" key="1">
    <source>
        <dbReference type="SAM" id="MobiDB-lite"/>
    </source>
</evidence>
<feature type="compositionally biased region" description="Pro residues" evidence="1">
    <location>
        <begin position="734"/>
        <end position="763"/>
    </location>
</feature>
<proteinExistence type="predicted"/>
<dbReference type="EMBL" id="JAHHUM010000333">
    <property type="protein sequence ID" value="KAK5620815.1"/>
    <property type="molecule type" value="Genomic_DNA"/>
</dbReference>
<reference evidence="3 4" key="1">
    <citation type="submission" date="2021-06" db="EMBL/GenBank/DDBJ databases">
        <authorList>
            <person name="Palmer J.M."/>
        </authorList>
    </citation>
    <scope>NUCLEOTIDE SEQUENCE [LARGE SCALE GENOMIC DNA]</scope>
    <source>
        <strain evidence="3 4">MEX-2019</strain>
        <tissue evidence="3">Muscle</tissue>
    </source>
</reference>
<feature type="compositionally biased region" description="Polar residues" evidence="1">
    <location>
        <begin position="609"/>
        <end position="619"/>
    </location>
</feature>
<evidence type="ECO:0000313" key="3">
    <source>
        <dbReference type="EMBL" id="KAK5620815.1"/>
    </source>
</evidence>